<proteinExistence type="predicted"/>
<evidence type="ECO:0000313" key="4">
    <source>
        <dbReference type="Proteomes" id="UP000228987"/>
    </source>
</evidence>
<evidence type="ECO:0008006" key="5">
    <source>
        <dbReference type="Google" id="ProtNLM"/>
    </source>
</evidence>
<protein>
    <recommendedName>
        <fullName evidence="5">Carbohydrate-binding domain-containing protein</fullName>
    </recommendedName>
</protein>
<feature type="signal peptide" evidence="2">
    <location>
        <begin position="1"/>
        <end position="24"/>
    </location>
</feature>
<feature type="region of interest" description="Disordered" evidence="1">
    <location>
        <begin position="246"/>
        <end position="267"/>
    </location>
</feature>
<sequence length="267" mass="30234">MKIITKILFCVTLVTPLISMNAYAQRSPVLAEQPESNGTLAPRDAWGRADLNGVWDKAIHQNTSAPIEPLPFTAEGLTAFNDVANLIDNTSRCVFPGVPRVNNSPYPFQIMVMEDRVIFYYEYMHNTRVIYTDGRGHRDIWAPSLMGDSIGRWEGDTLVIDTTKLTDRTWLDDHGNRHSDELHVIERWARVSANEIWYQATIDDPKFYTEEWTTGYMIDIAPDNWEIMEYACTDNNRDQYDGLLSPGALDGSGRDGSALATPSPVRQ</sequence>
<evidence type="ECO:0000256" key="1">
    <source>
        <dbReference type="SAM" id="MobiDB-lite"/>
    </source>
</evidence>
<organism evidence="3 4">
    <name type="scientific">SAR86 cluster bacterium</name>
    <dbReference type="NCBI Taxonomy" id="2030880"/>
    <lineage>
        <taxon>Bacteria</taxon>
        <taxon>Pseudomonadati</taxon>
        <taxon>Pseudomonadota</taxon>
        <taxon>Gammaproteobacteria</taxon>
        <taxon>SAR86 cluster</taxon>
    </lineage>
</organism>
<feature type="chain" id="PRO_5013218304" description="Carbohydrate-binding domain-containing protein" evidence="2">
    <location>
        <begin position="25"/>
        <end position="267"/>
    </location>
</feature>
<keyword evidence="2" id="KW-0732">Signal</keyword>
<evidence type="ECO:0000313" key="3">
    <source>
        <dbReference type="EMBL" id="PCJ39760.1"/>
    </source>
</evidence>
<accession>A0A2A5C8G9</accession>
<name>A0A2A5C8G9_9GAMM</name>
<reference evidence="4" key="1">
    <citation type="submission" date="2017-08" db="EMBL/GenBank/DDBJ databases">
        <title>A dynamic microbial community with high functional redundancy inhabits the cold, oxic subseafloor aquifer.</title>
        <authorList>
            <person name="Tully B.J."/>
            <person name="Wheat C.G."/>
            <person name="Glazer B.T."/>
            <person name="Huber J.A."/>
        </authorList>
    </citation>
    <scope>NUCLEOTIDE SEQUENCE [LARGE SCALE GENOMIC DNA]</scope>
</reference>
<evidence type="ECO:0000256" key="2">
    <source>
        <dbReference type="SAM" id="SignalP"/>
    </source>
</evidence>
<dbReference type="EMBL" id="NVWI01000012">
    <property type="protein sequence ID" value="PCJ39760.1"/>
    <property type="molecule type" value="Genomic_DNA"/>
</dbReference>
<gene>
    <name evidence="3" type="ORF">COA71_12790</name>
</gene>
<dbReference type="AlphaFoldDB" id="A0A2A5C8G9"/>
<dbReference type="Proteomes" id="UP000228987">
    <property type="component" value="Unassembled WGS sequence"/>
</dbReference>
<comment type="caution">
    <text evidence="3">The sequence shown here is derived from an EMBL/GenBank/DDBJ whole genome shotgun (WGS) entry which is preliminary data.</text>
</comment>